<evidence type="ECO:0000259" key="4">
    <source>
        <dbReference type="Pfam" id="PF17764"/>
    </source>
</evidence>
<dbReference type="RefSeq" id="WP_369017333.1">
    <property type="nucleotide sequence ID" value="NZ_CP121689.1"/>
</dbReference>
<accession>A0ABZ2Y8I5</accession>
<reference evidence="5 6" key="1">
    <citation type="submission" date="2023-03" db="EMBL/GenBank/DDBJ databases">
        <title>Novel Species.</title>
        <authorList>
            <person name="Ma S."/>
        </authorList>
    </citation>
    <scope>NUCLEOTIDE SEQUENCE [LARGE SCALE GENOMIC DNA]</scope>
    <source>
        <strain evidence="5 6">B11</strain>
    </source>
</reference>
<sequence length="624" mass="71248">MLLAQVALPVPLFQTFSYLVPERFINEIIPGSIVQVEFHSRKLTGVVVELAEYHDVENFKEILQPLPLQPLTTAYLDLAKRLSIAFFAPFGEILALYVPKVSTLKRSALPSKESCPRDCFLPHKQFLCCQLAFEEDRLRFLKQFLRERVAEKKEKVHLVFPELAMLDRYVEFIQENFPGLKLIRFDSRVSPSKRLKLHQEAVAGTFDIIAGSCLSLFLPTQGIHNYLIIDPEERGHFSSKHPYYNSLTILEAKVKVFGGTLIALCRIPNLYLYFCLLEGKWASLKPVFELRGATSKKVTTVVQEKPGKIFSLFAQKAISENLRAGTRSLILVQKSGYATALGCKECGFYYSCAMCNIAMRFHAHSKQLICPLCGQKLSPAPVCPRCGGTWFEGWGAGTEKVEEELKKLFPGVGIQRIDFETLEKGKLEIHQDSLLLVGTTSILQEKLLRQSSLLIIESLEDWFLLPDFEARERFLLSFYKAFLFLGEDVPAYQTKIIIQTRKQFQDFLNQFPKKWQTLFQEEIEKRKRGGYPPLRAMVRIAAEGRNKRQSFQVLNQLRELLVSAQEKKFDIFGPYSGEGFRKRGTLQAELTVLVPQEDLEDIYLKAEPLLKSAGSVKVRCKVSY</sequence>
<dbReference type="Gene3D" id="3.40.1440.60">
    <property type="entry name" value="PriA, 3(prime) DNA-binding domain"/>
    <property type="match status" value="1"/>
</dbReference>
<dbReference type="InterPro" id="IPR027417">
    <property type="entry name" value="P-loop_NTPase"/>
</dbReference>
<dbReference type="PANTHER" id="PTHR30580">
    <property type="entry name" value="PRIMOSOMAL PROTEIN N"/>
    <property type="match status" value="1"/>
</dbReference>
<keyword evidence="2" id="KW-0067">ATP-binding</keyword>
<dbReference type="SUPFAM" id="SSF161219">
    <property type="entry name" value="CHY zinc finger-like"/>
    <property type="match status" value="1"/>
</dbReference>
<evidence type="ECO:0000256" key="2">
    <source>
        <dbReference type="ARBA" id="ARBA00022840"/>
    </source>
</evidence>
<dbReference type="InterPro" id="IPR037274">
    <property type="entry name" value="Znf_CHY_sf"/>
</dbReference>
<evidence type="ECO:0000256" key="1">
    <source>
        <dbReference type="ARBA" id="ARBA00022741"/>
    </source>
</evidence>
<keyword evidence="3" id="KW-0238">DNA-binding</keyword>
<dbReference type="Gene3D" id="3.40.50.300">
    <property type="entry name" value="P-loop containing nucleotide triphosphate hydrolases"/>
    <property type="match status" value="1"/>
</dbReference>
<keyword evidence="6" id="KW-1185">Reference proteome</keyword>
<keyword evidence="1" id="KW-0547">Nucleotide-binding</keyword>
<protein>
    <recommendedName>
        <fullName evidence="4">Primosomal protein N' 3' DNA-binding domain-containing protein</fullName>
    </recommendedName>
</protein>
<evidence type="ECO:0000313" key="5">
    <source>
        <dbReference type="EMBL" id="WZL75187.1"/>
    </source>
</evidence>
<dbReference type="Pfam" id="PF17764">
    <property type="entry name" value="PriA_3primeBD"/>
    <property type="match status" value="1"/>
</dbReference>
<dbReference type="InterPro" id="IPR042115">
    <property type="entry name" value="PriA_3primeBD_sf"/>
</dbReference>
<dbReference type="Proteomes" id="UP001461341">
    <property type="component" value="Chromosome"/>
</dbReference>
<evidence type="ECO:0000256" key="3">
    <source>
        <dbReference type="ARBA" id="ARBA00023125"/>
    </source>
</evidence>
<proteinExistence type="predicted"/>
<dbReference type="EMBL" id="CP121689">
    <property type="protein sequence ID" value="WZL75187.1"/>
    <property type="molecule type" value="Genomic_DNA"/>
</dbReference>
<feature type="domain" description="Primosomal protein N' 3' DNA-binding" evidence="4">
    <location>
        <begin position="5"/>
        <end position="99"/>
    </location>
</feature>
<gene>
    <name evidence="5" type="ORF">QBE54_06170</name>
</gene>
<evidence type="ECO:0000313" key="6">
    <source>
        <dbReference type="Proteomes" id="UP001461341"/>
    </source>
</evidence>
<organism evidence="5 6">
    <name type="scientific">Thermatribacter velox</name>
    <dbReference type="NCBI Taxonomy" id="3039681"/>
    <lineage>
        <taxon>Bacteria</taxon>
        <taxon>Pseudomonadati</taxon>
        <taxon>Atribacterota</taxon>
        <taxon>Atribacteria</taxon>
        <taxon>Atribacterales</taxon>
        <taxon>Thermatribacteraceae</taxon>
        <taxon>Thermatribacter</taxon>
    </lineage>
</organism>
<dbReference type="PANTHER" id="PTHR30580:SF0">
    <property type="entry name" value="PRIMOSOMAL PROTEIN N"/>
    <property type="match status" value="1"/>
</dbReference>
<dbReference type="InterPro" id="IPR041222">
    <property type="entry name" value="PriA_3primeBD"/>
</dbReference>
<name>A0ABZ2Y8I5_9BACT</name>